<dbReference type="Pfam" id="PF14520">
    <property type="entry name" value="HHH_5"/>
    <property type="match status" value="1"/>
</dbReference>
<feature type="transmembrane region" description="Helical" evidence="2">
    <location>
        <begin position="50"/>
        <end position="72"/>
    </location>
</feature>
<evidence type="ECO:0000256" key="1">
    <source>
        <dbReference type="SAM" id="MobiDB-lite"/>
    </source>
</evidence>
<dbReference type="Proteomes" id="UP000037747">
    <property type="component" value="Unassembled WGS sequence"/>
</dbReference>
<keyword evidence="2" id="KW-1133">Transmembrane helix</keyword>
<evidence type="ECO:0000256" key="2">
    <source>
        <dbReference type="SAM" id="Phobius"/>
    </source>
</evidence>
<dbReference type="RefSeq" id="WP_053773182.1">
    <property type="nucleotide sequence ID" value="NZ_LIST01000013.1"/>
</dbReference>
<feature type="compositionally biased region" description="Acidic residues" evidence="1">
    <location>
        <begin position="372"/>
        <end position="381"/>
    </location>
</feature>
<dbReference type="Gene3D" id="3.40.50.300">
    <property type="entry name" value="P-loop containing nucleotide triphosphate hydrolases"/>
    <property type="match status" value="2"/>
</dbReference>
<dbReference type="PANTHER" id="PTHR30121">
    <property type="entry name" value="UNCHARACTERIZED PROTEIN YJGR-RELATED"/>
    <property type="match status" value="1"/>
</dbReference>
<dbReference type="OrthoDB" id="308309at2157"/>
<feature type="region of interest" description="Disordered" evidence="1">
    <location>
        <begin position="338"/>
        <end position="381"/>
    </location>
</feature>
<dbReference type="PANTHER" id="PTHR30121:SF6">
    <property type="entry name" value="SLR6007 PROTEIN"/>
    <property type="match status" value="1"/>
</dbReference>
<keyword evidence="2" id="KW-0472">Membrane</keyword>
<evidence type="ECO:0000313" key="4">
    <source>
        <dbReference type="EMBL" id="KOX92717.1"/>
    </source>
</evidence>
<name>A0A0M9AIF2_9EURY</name>
<accession>A0A0M9AIF2</accession>
<dbReference type="Pfam" id="PF26593">
    <property type="entry name" value="TraC-like"/>
    <property type="match status" value="1"/>
</dbReference>
<dbReference type="InterPro" id="IPR027417">
    <property type="entry name" value="P-loop_NTPase"/>
</dbReference>
<sequence>MDRDPAQLVPPYIDTRLKLWIIPIREFTYLLPAIALAGTAWWGAATDRTALFAGAAATALFAGVAAIALVLGTHEYTTPADRLATIRKHFANRRLYPWSHDDVVDETVHGVRRIYSDGTAEMEDGRMVGLVRVGGRNTDQQSESEANLMVGQLSDGIDEDIQDFDFRFWSSTTEFDPERVGAKYREQAFSETFADEEWAPAREVLHGIAEWAEDVDAPRWRARDWQHYIVVEVAPEEVDAPARDDGVESRGQRLLQALTPGDNTGEQERSRRRGELYERLATVEEDVLGNVQGVDGERIGAGEHALLLARYWTGVGHELDPEAVDEEVDVAVFPWVGDDGAPVDPTQRPSAVEAEPETDPDAVVGEERVESPEEAFDEPEDEQAGLLRRVRDALVGPAHGGAVLPEGDTMAEALSPETYDVCDGHTRVGEQYCRTFWVASWPTEPGARFLRELYTMRDVDLDVCLRARSRDKRSTVNELEHRIAEVDASALEREEDTDISAMAADDTLESLVKMYEIVRQTNSQPWDLAGYVTVRAGTRRALERAEQEIDDGLATEDELTLDVAKRRALEDDVERVRDRLESAPADLLVLSPETRQGELFAAASPTGRDEYDAISTRDRYTLTLGGTLGAAFPFCAATIDEDGGVEFGRSIQNGSEVIADPFKRGGAPHLLTIAKSGSGKTYSVGKRALRWWLADPDRTLILCDTMGGFGGVTELANGERFVVDGTQTINPLDIRETPDAVLDGADIDPYRMKVDEAREFIAGILRSQGIDPGPFVATIEEALEATYARAGIERDDPATHGRTSPTMDEFLETLGDMLENPTDYTHTDHDQEVEEKEKAASRLLDKLSGFKEHGKYSHLVGQSDARITPGSVTYLDLQQIEGQGAAEKSTMLHLILGQVYQAVKQAPEKTMFVVDEAHYLLYSEEMIDWLQRAARHWRHYEAAMWFVSQSPQEFVGGAGDEASEHRETILGQCSTVEFYRTPNLSQDVGQRFGMNASQREFVRSRATPGSAGLGYSQGMVSFEDMSGWLRLQVAASPLEDAVLTYDPDSDGPFREYLSGHAGVDFAPRGGGEAASSGVEAGVRASKNGTQNGEGGDIEAIRGIGPTYSDRLREAGITTVEELADVEPVTVADAADVPVDRAKEWAARASRNGTAEVAD</sequence>
<comment type="caution">
    <text evidence="4">The sequence shown here is derived from an EMBL/GenBank/DDBJ whole genome shotgun (WGS) entry which is preliminary data.</text>
</comment>
<dbReference type="AlphaFoldDB" id="A0A0M9AIF2"/>
<dbReference type="STRING" id="1765655.AMR74_16710"/>
<feature type="domain" description="TraC-like" evidence="3">
    <location>
        <begin position="113"/>
        <end position="314"/>
    </location>
</feature>
<proteinExistence type="predicted"/>
<protein>
    <recommendedName>
        <fullName evidence="3">TraC-like domain-containing protein</fullName>
    </recommendedName>
</protein>
<evidence type="ECO:0000259" key="3">
    <source>
        <dbReference type="Pfam" id="PF26593"/>
    </source>
</evidence>
<dbReference type="InterPro" id="IPR058596">
    <property type="entry name" value="TraC-like_dom"/>
</dbReference>
<keyword evidence="5" id="KW-1185">Reference proteome</keyword>
<dbReference type="InterPro" id="IPR051162">
    <property type="entry name" value="T4SS_component"/>
</dbReference>
<dbReference type="PATRIC" id="fig|1705389.3.peg.2942"/>
<dbReference type="Gene3D" id="1.10.150.20">
    <property type="entry name" value="5' to 3' exonuclease, C-terminal subdomain"/>
    <property type="match status" value="1"/>
</dbReference>
<feature type="transmembrane region" description="Helical" evidence="2">
    <location>
        <begin position="20"/>
        <end position="43"/>
    </location>
</feature>
<dbReference type="EMBL" id="LIST01000013">
    <property type="protein sequence ID" value="KOX92717.1"/>
    <property type="molecule type" value="Genomic_DNA"/>
</dbReference>
<dbReference type="SUPFAM" id="SSF52540">
    <property type="entry name" value="P-loop containing nucleoside triphosphate hydrolases"/>
    <property type="match status" value="1"/>
</dbReference>
<evidence type="ECO:0000313" key="5">
    <source>
        <dbReference type="Proteomes" id="UP000037747"/>
    </source>
</evidence>
<keyword evidence="2" id="KW-0812">Transmembrane</keyword>
<organism evidence="4 5">
    <name type="scientific">Halorubrum tropicale</name>
    <dbReference type="NCBI Taxonomy" id="1765655"/>
    <lineage>
        <taxon>Archaea</taxon>
        <taxon>Methanobacteriati</taxon>
        <taxon>Methanobacteriota</taxon>
        <taxon>Stenosarchaea group</taxon>
        <taxon>Halobacteria</taxon>
        <taxon>Halobacteriales</taxon>
        <taxon>Haloferacaceae</taxon>
        <taxon>Halorubrum</taxon>
    </lineage>
</organism>
<gene>
    <name evidence="4" type="ORF">AMR74_16710</name>
</gene>
<reference evidence="4 5" key="1">
    <citation type="submission" date="2015-08" db="EMBL/GenBank/DDBJ databases">
        <title>Genomes of Isolates from Cabo Rojo, PR.</title>
        <authorList>
            <person name="Sanchez-Nieves R.L."/>
            <person name="Montalvo-Rodriguez R."/>
        </authorList>
    </citation>
    <scope>NUCLEOTIDE SEQUENCE [LARGE SCALE GENOMIC DNA]</scope>
    <source>
        <strain evidence="4 5">5</strain>
    </source>
</reference>